<name>A0AAW2Q389_9LAMI</name>
<dbReference type="InterPro" id="IPR025486">
    <property type="entry name" value="DUF4378"/>
</dbReference>
<organism evidence="3">
    <name type="scientific">Sesamum calycinum</name>
    <dbReference type="NCBI Taxonomy" id="2727403"/>
    <lineage>
        <taxon>Eukaryota</taxon>
        <taxon>Viridiplantae</taxon>
        <taxon>Streptophyta</taxon>
        <taxon>Embryophyta</taxon>
        <taxon>Tracheophyta</taxon>
        <taxon>Spermatophyta</taxon>
        <taxon>Magnoliopsida</taxon>
        <taxon>eudicotyledons</taxon>
        <taxon>Gunneridae</taxon>
        <taxon>Pentapetalae</taxon>
        <taxon>asterids</taxon>
        <taxon>lamiids</taxon>
        <taxon>Lamiales</taxon>
        <taxon>Pedaliaceae</taxon>
        <taxon>Sesamum</taxon>
    </lineage>
</organism>
<reference evidence="3" key="1">
    <citation type="submission" date="2020-06" db="EMBL/GenBank/DDBJ databases">
        <authorList>
            <person name="Li T."/>
            <person name="Hu X."/>
            <person name="Zhang T."/>
            <person name="Song X."/>
            <person name="Zhang H."/>
            <person name="Dai N."/>
            <person name="Sheng W."/>
            <person name="Hou X."/>
            <person name="Wei L."/>
        </authorList>
    </citation>
    <scope>NUCLEOTIDE SEQUENCE</scope>
    <source>
        <strain evidence="3">KEN8</strain>
        <tissue evidence="3">Leaf</tissue>
    </source>
</reference>
<evidence type="ECO:0000256" key="1">
    <source>
        <dbReference type="SAM" id="MobiDB-lite"/>
    </source>
</evidence>
<protein>
    <recommendedName>
        <fullName evidence="2">DUF4378 domain-containing protein</fullName>
    </recommendedName>
</protein>
<accession>A0AAW2Q389</accession>
<evidence type="ECO:0000313" key="3">
    <source>
        <dbReference type="EMBL" id="KAL0362218.1"/>
    </source>
</evidence>
<feature type="domain" description="DUF4378" evidence="2">
    <location>
        <begin position="588"/>
        <end position="715"/>
    </location>
</feature>
<dbReference type="Pfam" id="PF14309">
    <property type="entry name" value="DUF4378"/>
    <property type="match status" value="1"/>
</dbReference>
<evidence type="ECO:0000259" key="2">
    <source>
        <dbReference type="Pfam" id="PF14309"/>
    </source>
</evidence>
<feature type="region of interest" description="Disordered" evidence="1">
    <location>
        <begin position="96"/>
        <end position="118"/>
    </location>
</feature>
<reference evidence="3" key="2">
    <citation type="journal article" date="2024" name="Plant">
        <title>Genomic evolution and insights into agronomic trait innovations of Sesamum species.</title>
        <authorList>
            <person name="Miao H."/>
            <person name="Wang L."/>
            <person name="Qu L."/>
            <person name="Liu H."/>
            <person name="Sun Y."/>
            <person name="Le M."/>
            <person name="Wang Q."/>
            <person name="Wei S."/>
            <person name="Zheng Y."/>
            <person name="Lin W."/>
            <person name="Duan Y."/>
            <person name="Cao H."/>
            <person name="Xiong S."/>
            <person name="Wang X."/>
            <person name="Wei L."/>
            <person name="Li C."/>
            <person name="Ma Q."/>
            <person name="Ju M."/>
            <person name="Zhao R."/>
            <person name="Li G."/>
            <person name="Mu C."/>
            <person name="Tian Q."/>
            <person name="Mei H."/>
            <person name="Zhang T."/>
            <person name="Gao T."/>
            <person name="Zhang H."/>
        </authorList>
    </citation>
    <scope>NUCLEOTIDE SEQUENCE</scope>
    <source>
        <strain evidence="3">KEN8</strain>
    </source>
</reference>
<sequence length="765" mass="86514">MKDCQKRWKPNNTDSVIATLMGFDELRPQQPSHEKCRVLSETYVRKAASVGARPGSLISVGQRNKEIVYGAKGVAGVQTSKFKNDNVLDINSGDTKVKTDIRSPEPAGNSVSDSLSGASYDDRRSFGKGVEHCARGNVLRYLQKLEHDSLGGQLGEIGIDYTNESFKFPPEMIDKPWLFPTRTSALKHESEKVPYNLADVKLDRRSRSGYREKRELRHESQKHHHELTYKELSVNGIVFPRHSCIPCTRATNRIPARKTQKQIEDVLVLSCPVENDYKNYGNNQHLSLGQSYLPNESKRQNFERSKTEKVVQEIGISRKGGTLNQVHALADKKSMQRNLNVRLGRNGLHSLSSMQSTNSSSSSPSGCSSIDVWEDDCIKSLPVFEFEAIKQTLSRGCNNCSENDRFREIEISQRVPKLSISNIAAPYKNDDAYASVEALVCSGTNGVTQSESNPGVLSAEGGHSSYVEEVSSREPSLTDFSEEESSYSNSSRIGPPEFRDTLKKTNQHSPNSVLEPFNAQYSCAFQCLDGIDLKFQLEALNFETEETYSGESVMAVSDDDDSEEHFGDVFHDGRTVKRWLGDDESRNFSYLVDVLDEAGFCGMKSLDLETWHSLECPISPSVFEALEKKYGKQTSWQKTERRLLFDRINSGLMVIFNPVVNFHPCAASIRRNLCSSFRRDDVEDELWKMLISQEKETSKNLSNKALEKWFQLEEEETDSCKYKISHYRNAYTKERSRIDRQYKVIADMLVPCEVLLAFGFYVARL</sequence>
<gene>
    <name evidence="3" type="ORF">Scaly_1177000</name>
</gene>
<dbReference type="AlphaFoldDB" id="A0AAW2Q389"/>
<dbReference type="PANTHER" id="PTHR46836">
    <property type="entry name" value="AFADIN"/>
    <property type="match status" value="1"/>
</dbReference>
<proteinExistence type="predicted"/>
<comment type="caution">
    <text evidence="3">The sequence shown here is derived from an EMBL/GenBank/DDBJ whole genome shotgun (WGS) entry which is preliminary data.</text>
</comment>
<dbReference type="PANTHER" id="PTHR46836:SF7">
    <property type="entry name" value="PHOSPHATIDYLINOSITOL N-ACETYGLUCOSAMINLYTRANSFERASE SUBUNIT P-LIKE PROTEIN"/>
    <property type="match status" value="1"/>
</dbReference>
<dbReference type="EMBL" id="JACGWM010000007">
    <property type="protein sequence ID" value="KAL0362218.1"/>
    <property type="molecule type" value="Genomic_DNA"/>
</dbReference>
<feature type="region of interest" description="Disordered" evidence="1">
    <location>
        <begin position="447"/>
        <end position="495"/>
    </location>
</feature>